<feature type="non-terminal residue" evidence="3">
    <location>
        <position position="366"/>
    </location>
</feature>
<feature type="domain" description="DEAD-box helicase OB fold" evidence="2">
    <location>
        <begin position="85"/>
        <end position="179"/>
    </location>
</feature>
<proteinExistence type="predicted"/>
<reference evidence="3 4" key="1">
    <citation type="submission" date="2018-11" db="EMBL/GenBank/DDBJ databases">
        <authorList>
            <consortium name="Pathogen Informatics"/>
        </authorList>
    </citation>
    <scope>NUCLEOTIDE SEQUENCE [LARGE SCALE GENOMIC DNA]</scope>
</reference>
<gene>
    <name evidence="3" type="ORF">DILT_LOCUS11786</name>
</gene>
<protein>
    <recommendedName>
        <fullName evidence="2">DEAD-box helicase OB fold domain-containing protein</fullName>
    </recommendedName>
</protein>
<keyword evidence="4" id="KW-1185">Reference proteome</keyword>
<name>A0A3P7LGC6_DIBLA</name>
<feature type="compositionally biased region" description="Pro residues" evidence="1">
    <location>
        <begin position="335"/>
        <end position="344"/>
    </location>
</feature>
<dbReference type="Pfam" id="PF07717">
    <property type="entry name" value="OB_NTP_bind"/>
    <property type="match status" value="1"/>
</dbReference>
<organism evidence="3 4">
    <name type="scientific">Dibothriocephalus latus</name>
    <name type="common">Fish tapeworm</name>
    <name type="synonym">Diphyllobothrium latum</name>
    <dbReference type="NCBI Taxonomy" id="60516"/>
    <lineage>
        <taxon>Eukaryota</taxon>
        <taxon>Metazoa</taxon>
        <taxon>Spiralia</taxon>
        <taxon>Lophotrochozoa</taxon>
        <taxon>Platyhelminthes</taxon>
        <taxon>Cestoda</taxon>
        <taxon>Eucestoda</taxon>
        <taxon>Diphyllobothriidea</taxon>
        <taxon>Diphyllobothriidae</taxon>
        <taxon>Dibothriocephalus</taxon>
    </lineage>
</organism>
<sequence length="366" mass="41511">MGGAMALLAAHASLGSDPFVMPPDRRRLSNDQLRFEARTNSDHLATLNVYQIRNILIGLDFPESALSDKPINFNTNCCPEHAYIGALLTSGLYPNIAYHSEGRRLFTAEGKFALVHKASVNCRKNATFVFPLFTFTEKASPIRHPNSTVFVPSAGFIRTQAVSCKTLMMISPVQVLLFGCRRAVWRLKGASDEEGFILLDDWMPFKMRYATAARLFALRPALEALLVRVCLRPQLLEELTEVDAELVEVTKELCTLAVYKGEIGERYRHGLTQPGTSRHFPADHRHPLLYARTRRVGPEMDTATFNRYDVGQSSRYQDNYRQPPGYSRGGSCPQWPYPPRPGPYYAPRQPNYGYQRPQMDYYQPRP</sequence>
<dbReference type="Proteomes" id="UP000281553">
    <property type="component" value="Unassembled WGS sequence"/>
</dbReference>
<dbReference type="EMBL" id="UYRU01064197">
    <property type="protein sequence ID" value="VDN15955.1"/>
    <property type="molecule type" value="Genomic_DNA"/>
</dbReference>
<evidence type="ECO:0000313" key="3">
    <source>
        <dbReference type="EMBL" id="VDN15955.1"/>
    </source>
</evidence>
<evidence type="ECO:0000256" key="1">
    <source>
        <dbReference type="SAM" id="MobiDB-lite"/>
    </source>
</evidence>
<evidence type="ECO:0000313" key="4">
    <source>
        <dbReference type="Proteomes" id="UP000281553"/>
    </source>
</evidence>
<dbReference type="AlphaFoldDB" id="A0A3P7LGC6"/>
<dbReference type="InterPro" id="IPR011709">
    <property type="entry name" value="DEAD-box_helicase_OB_fold"/>
</dbReference>
<accession>A0A3P7LGC6</accession>
<feature type="compositionally biased region" description="Polar residues" evidence="1">
    <location>
        <begin position="311"/>
        <end position="320"/>
    </location>
</feature>
<dbReference type="OrthoDB" id="5600252at2759"/>
<evidence type="ECO:0000259" key="2">
    <source>
        <dbReference type="Pfam" id="PF07717"/>
    </source>
</evidence>
<feature type="region of interest" description="Disordered" evidence="1">
    <location>
        <begin position="311"/>
        <end position="366"/>
    </location>
</feature>